<reference evidence="1" key="1">
    <citation type="journal article" date="2019" name="bioRxiv">
        <title>The Genome of the Zebra Mussel, Dreissena polymorpha: A Resource for Invasive Species Research.</title>
        <authorList>
            <person name="McCartney M.A."/>
            <person name="Auch B."/>
            <person name="Kono T."/>
            <person name="Mallez S."/>
            <person name="Zhang Y."/>
            <person name="Obille A."/>
            <person name="Becker A."/>
            <person name="Abrahante J.E."/>
            <person name="Garbe J."/>
            <person name="Badalamenti J.P."/>
            <person name="Herman A."/>
            <person name="Mangelson H."/>
            <person name="Liachko I."/>
            <person name="Sullivan S."/>
            <person name="Sone E.D."/>
            <person name="Koren S."/>
            <person name="Silverstein K.A.T."/>
            <person name="Beckman K.B."/>
            <person name="Gohl D.M."/>
        </authorList>
    </citation>
    <scope>NUCLEOTIDE SEQUENCE</scope>
    <source>
        <strain evidence="1">Duluth1</strain>
        <tissue evidence="1">Whole animal</tissue>
    </source>
</reference>
<proteinExistence type="predicted"/>
<comment type="caution">
    <text evidence="1">The sequence shown here is derived from an EMBL/GenBank/DDBJ whole genome shotgun (WGS) entry which is preliminary data.</text>
</comment>
<keyword evidence="2" id="KW-1185">Reference proteome</keyword>
<name>A0A9D4CP29_DREPO</name>
<sequence length="82" mass="9358">MPENPDKVILLSVENTIIMRLLKLLNCRVPTVPDSWPTTVALVGSRLPTYMVAMSADSSLVKSLSLEFHYYLIFVYHPFIFN</sequence>
<accession>A0A9D4CP29</accession>
<dbReference type="AlphaFoldDB" id="A0A9D4CP29"/>
<dbReference type="Proteomes" id="UP000828390">
    <property type="component" value="Unassembled WGS sequence"/>
</dbReference>
<gene>
    <name evidence="1" type="ORF">DPMN_054540</name>
</gene>
<dbReference type="EMBL" id="JAIWYP010000012">
    <property type="protein sequence ID" value="KAH3728582.1"/>
    <property type="molecule type" value="Genomic_DNA"/>
</dbReference>
<protein>
    <submittedName>
        <fullName evidence="1">Uncharacterized protein</fullName>
    </submittedName>
</protein>
<evidence type="ECO:0000313" key="2">
    <source>
        <dbReference type="Proteomes" id="UP000828390"/>
    </source>
</evidence>
<reference evidence="1" key="2">
    <citation type="submission" date="2020-11" db="EMBL/GenBank/DDBJ databases">
        <authorList>
            <person name="McCartney M.A."/>
            <person name="Auch B."/>
            <person name="Kono T."/>
            <person name="Mallez S."/>
            <person name="Becker A."/>
            <person name="Gohl D.M."/>
            <person name="Silverstein K.A.T."/>
            <person name="Koren S."/>
            <person name="Bechman K.B."/>
            <person name="Herman A."/>
            <person name="Abrahante J.E."/>
            <person name="Garbe J."/>
        </authorList>
    </citation>
    <scope>NUCLEOTIDE SEQUENCE</scope>
    <source>
        <strain evidence="1">Duluth1</strain>
        <tissue evidence="1">Whole animal</tissue>
    </source>
</reference>
<evidence type="ECO:0000313" key="1">
    <source>
        <dbReference type="EMBL" id="KAH3728582.1"/>
    </source>
</evidence>
<organism evidence="1 2">
    <name type="scientific">Dreissena polymorpha</name>
    <name type="common">Zebra mussel</name>
    <name type="synonym">Mytilus polymorpha</name>
    <dbReference type="NCBI Taxonomy" id="45954"/>
    <lineage>
        <taxon>Eukaryota</taxon>
        <taxon>Metazoa</taxon>
        <taxon>Spiralia</taxon>
        <taxon>Lophotrochozoa</taxon>
        <taxon>Mollusca</taxon>
        <taxon>Bivalvia</taxon>
        <taxon>Autobranchia</taxon>
        <taxon>Heteroconchia</taxon>
        <taxon>Euheterodonta</taxon>
        <taxon>Imparidentia</taxon>
        <taxon>Neoheterodontei</taxon>
        <taxon>Myida</taxon>
        <taxon>Dreissenoidea</taxon>
        <taxon>Dreissenidae</taxon>
        <taxon>Dreissena</taxon>
    </lineage>
</organism>